<dbReference type="PANTHER" id="PTHR30349:SF41">
    <property type="entry name" value="INTEGRASE_RECOMBINASE PROTEIN MJ0367-RELATED"/>
    <property type="match status" value="1"/>
</dbReference>
<evidence type="ECO:0000256" key="2">
    <source>
        <dbReference type="ARBA" id="ARBA00022908"/>
    </source>
</evidence>
<proteinExistence type="inferred from homology"/>
<dbReference type="InterPro" id="IPR013762">
    <property type="entry name" value="Integrase-like_cat_sf"/>
</dbReference>
<keyword evidence="4" id="KW-0233">DNA recombination</keyword>
<evidence type="ECO:0000256" key="4">
    <source>
        <dbReference type="ARBA" id="ARBA00023172"/>
    </source>
</evidence>
<dbReference type="Proteomes" id="UP000619512">
    <property type="component" value="Unassembled WGS sequence"/>
</dbReference>
<dbReference type="GO" id="GO:0006310">
    <property type="term" value="P:DNA recombination"/>
    <property type="evidence" value="ECO:0007669"/>
    <property type="project" value="UniProtKB-KW"/>
</dbReference>
<evidence type="ECO:0000259" key="5">
    <source>
        <dbReference type="PROSITE" id="PS51898"/>
    </source>
</evidence>
<evidence type="ECO:0000256" key="3">
    <source>
        <dbReference type="ARBA" id="ARBA00023125"/>
    </source>
</evidence>
<reference evidence="7 8" key="2">
    <citation type="submission" date="2019-03" db="EMBL/GenBank/DDBJ databases">
        <title>Draft Genome Sequences of Six Type Strains of the Genus Massilia.</title>
        <authorList>
            <person name="Miess H."/>
            <person name="Frediansyhah A."/>
            <person name="Gross H."/>
        </authorList>
    </citation>
    <scope>NUCLEOTIDE SEQUENCE [LARGE SCALE GENOMIC DNA]</scope>
    <source>
        <strain evidence="7 8">DSM 17505</strain>
    </source>
</reference>
<dbReference type="PROSITE" id="PS51898">
    <property type="entry name" value="TYR_RECOMBINASE"/>
    <property type="match status" value="1"/>
</dbReference>
<keyword evidence="2" id="KW-0229">DNA integration</keyword>
<comment type="similarity">
    <text evidence="1">Belongs to the 'phage' integrase family.</text>
</comment>
<sequence length="223" mass="24913">MAQATSLQPGQIRHLLRVTAATSRHPERDCLVLLLGLTAGMRVTEIAQIEVQDVLFPSGALRDEISLRAAITKGCRQRCIYLTHAKAIEALDRYLAYRVARGRRITGEPGRYRGLEPASKLILTHKGYKFHLNTKRRVSWTGEPVEYLACDSLQSHVTKLYRDAGICGGSSHSGRRTMASRLIQQGEDVETVQLLLGHAELDHVRPYLQVSKKGLEEMFAVVL</sequence>
<dbReference type="RefSeq" id="WP_134383538.1">
    <property type="nucleotide sequence ID" value="NZ_BMWW01000007.1"/>
</dbReference>
<evidence type="ECO:0000313" key="9">
    <source>
        <dbReference type="Proteomes" id="UP000619512"/>
    </source>
</evidence>
<evidence type="ECO:0000313" key="6">
    <source>
        <dbReference type="EMBL" id="GGZ00678.1"/>
    </source>
</evidence>
<keyword evidence="3" id="KW-0238">DNA-binding</keyword>
<gene>
    <name evidence="7" type="ORF">E1742_03310</name>
    <name evidence="6" type="ORF">GCM10007388_37740</name>
</gene>
<dbReference type="InterPro" id="IPR050090">
    <property type="entry name" value="Tyrosine_recombinase_XerCD"/>
</dbReference>
<dbReference type="Proteomes" id="UP000294359">
    <property type="component" value="Chromosome"/>
</dbReference>
<dbReference type="Gene3D" id="1.10.443.10">
    <property type="entry name" value="Intergrase catalytic core"/>
    <property type="match status" value="1"/>
</dbReference>
<dbReference type="SUPFAM" id="SSF56349">
    <property type="entry name" value="DNA breaking-rejoining enzymes"/>
    <property type="match status" value="1"/>
</dbReference>
<dbReference type="EMBL" id="CP038026">
    <property type="protein sequence ID" value="QBQ35299.1"/>
    <property type="molecule type" value="Genomic_DNA"/>
</dbReference>
<keyword evidence="8" id="KW-1185">Reference proteome</keyword>
<evidence type="ECO:0000313" key="8">
    <source>
        <dbReference type="Proteomes" id="UP000294359"/>
    </source>
</evidence>
<dbReference type="PANTHER" id="PTHR30349">
    <property type="entry name" value="PHAGE INTEGRASE-RELATED"/>
    <property type="match status" value="1"/>
</dbReference>
<dbReference type="Pfam" id="PF00589">
    <property type="entry name" value="Phage_integrase"/>
    <property type="match status" value="1"/>
</dbReference>
<accession>A0A4P7BDE4</accession>
<evidence type="ECO:0000256" key="1">
    <source>
        <dbReference type="ARBA" id="ARBA00008857"/>
    </source>
</evidence>
<reference evidence="6" key="3">
    <citation type="submission" date="2022-12" db="EMBL/GenBank/DDBJ databases">
        <authorList>
            <person name="Sun Q."/>
            <person name="Kim S."/>
        </authorList>
    </citation>
    <scope>NUCLEOTIDE SEQUENCE</scope>
    <source>
        <strain evidence="6">KCTC 12344</strain>
    </source>
</reference>
<dbReference type="OrthoDB" id="305957at2"/>
<dbReference type="InterPro" id="IPR011010">
    <property type="entry name" value="DNA_brk_join_enz"/>
</dbReference>
<dbReference type="AlphaFoldDB" id="A0A4P7BDE4"/>
<dbReference type="CDD" id="cd00397">
    <property type="entry name" value="DNA_BRE_C"/>
    <property type="match status" value="1"/>
</dbReference>
<dbReference type="GO" id="GO:0015074">
    <property type="term" value="P:DNA integration"/>
    <property type="evidence" value="ECO:0007669"/>
    <property type="project" value="UniProtKB-KW"/>
</dbReference>
<dbReference type="EMBL" id="BMWW01000007">
    <property type="protein sequence ID" value="GGZ00678.1"/>
    <property type="molecule type" value="Genomic_DNA"/>
</dbReference>
<dbReference type="GO" id="GO:0003677">
    <property type="term" value="F:DNA binding"/>
    <property type="evidence" value="ECO:0007669"/>
    <property type="project" value="UniProtKB-KW"/>
</dbReference>
<protein>
    <submittedName>
        <fullName evidence="7">Site-specific integrase</fullName>
    </submittedName>
</protein>
<evidence type="ECO:0000313" key="7">
    <source>
        <dbReference type="EMBL" id="QBQ35299.1"/>
    </source>
</evidence>
<name>A0A4P7BDE4_9BURK</name>
<dbReference type="InterPro" id="IPR002104">
    <property type="entry name" value="Integrase_catalytic"/>
</dbReference>
<reference evidence="6" key="1">
    <citation type="journal article" date="2014" name="Int. J. Syst. Evol. Microbiol.">
        <title>Complete genome sequence of Corynebacterium casei LMG S-19264T (=DSM 44701T), isolated from a smear-ripened cheese.</title>
        <authorList>
            <consortium name="US DOE Joint Genome Institute (JGI-PGF)"/>
            <person name="Walter F."/>
            <person name="Albersmeier A."/>
            <person name="Kalinowski J."/>
            <person name="Ruckert C."/>
        </authorList>
    </citation>
    <scope>NUCLEOTIDE SEQUENCE</scope>
    <source>
        <strain evidence="6">KCTC 12344</strain>
    </source>
</reference>
<organism evidence="6 9">
    <name type="scientific">Pseudoduganella plicata</name>
    <dbReference type="NCBI Taxonomy" id="321984"/>
    <lineage>
        <taxon>Bacteria</taxon>
        <taxon>Pseudomonadati</taxon>
        <taxon>Pseudomonadota</taxon>
        <taxon>Betaproteobacteria</taxon>
        <taxon>Burkholderiales</taxon>
        <taxon>Oxalobacteraceae</taxon>
        <taxon>Telluria group</taxon>
        <taxon>Pseudoduganella</taxon>
    </lineage>
</organism>
<feature type="domain" description="Tyr recombinase" evidence="5">
    <location>
        <begin position="2"/>
        <end position="220"/>
    </location>
</feature>